<feature type="compositionally biased region" description="Polar residues" evidence="1">
    <location>
        <begin position="39"/>
        <end position="55"/>
    </location>
</feature>
<organism evidence="2 3">
    <name type="scientific">Phaseolus coccineus</name>
    <name type="common">Scarlet runner bean</name>
    <name type="synonym">Phaseolus multiflorus</name>
    <dbReference type="NCBI Taxonomy" id="3886"/>
    <lineage>
        <taxon>Eukaryota</taxon>
        <taxon>Viridiplantae</taxon>
        <taxon>Streptophyta</taxon>
        <taxon>Embryophyta</taxon>
        <taxon>Tracheophyta</taxon>
        <taxon>Spermatophyta</taxon>
        <taxon>Magnoliopsida</taxon>
        <taxon>eudicotyledons</taxon>
        <taxon>Gunneridae</taxon>
        <taxon>Pentapetalae</taxon>
        <taxon>rosids</taxon>
        <taxon>fabids</taxon>
        <taxon>Fabales</taxon>
        <taxon>Fabaceae</taxon>
        <taxon>Papilionoideae</taxon>
        <taxon>50 kb inversion clade</taxon>
        <taxon>NPAAA clade</taxon>
        <taxon>indigoferoid/millettioid clade</taxon>
        <taxon>Phaseoleae</taxon>
        <taxon>Phaseolus</taxon>
    </lineage>
</organism>
<feature type="region of interest" description="Disordered" evidence="1">
    <location>
        <begin position="1"/>
        <end position="65"/>
    </location>
</feature>
<dbReference type="Proteomes" id="UP001374584">
    <property type="component" value="Unassembled WGS sequence"/>
</dbReference>
<feature type="compositionally biased region" description="Basic residues" evidence="1">
    <location>
        <begin position="56"/>
        <end position="65"/>
    </location>
</feature>
<name>A0AAN9QFD1_PHACN</name>
<dbReference type="AlphaFoldDB" id="A0AAN9QFD1"/>
<protein>
    <submittedName>
        <fullName evidence="2">Uncharacterized protein</fullName>
    </submittedName>
</protein>
<dbReference type="EMBL" id="JAYMYR010000011">
    <property type="protein sequence ID" value="KAK7333197.1"/>
    <property type="molecule type" value="Genomic_DNA"/>
</dbReference>
<accession>A0AAN9QFD1</accession>
<evidence type="ECO:0000313" key="3">
    <source>
        <dbReference type="Proteomes" id="UP001374584"/>
    </source>
</evidence>
<evidence type="ECO:0000313" key="2">
    <source>
        <dbReference type="EMBL" id="KAK7333197.1"/>
    </source>
</evidence>
<gene>
    <name evidence="2" type="ORF">VNO80_29962</name>
</gene>
<proteinExistence type="predicted"/>
<comment type="caution">
    <text evidence="2">The sequence shown here is derived from an EMBL/GenBank/DDBJ whole genome shotgun (WGS) entry which is preliminary data.</text>
</comment>
<keyword evidence="3" id="KW-1185">Reference proteome</keyword>
<evidence type="ECO:0000256" key="1">
    <source>
        <dbReference type="SAM" id="MobiDB-lite"/>
    </source>
</evidence>
<sequence>MEKIEEGGNTKEKMDPDMDSSSKHVEAFQAEKHDKDPNLEQNLMDPNSKRNVSNHSAKRSRKKKMAKTIKKLEARAKVLQDLYDILQPIAESQKKQMRDLMEEEQALLQEMQYLQEKALLRDGKVVSSLEFFYMEEVDRSLHKARKMGIAAMH</sequence>
<reference evidence="2 3" key="1">
    <citation type="submission" date="2024-01" db="EMBL/GenBank/DDBJ databases">
        <title>The genomes of 5 underutilized Papilionoideae crops provide insights into root nodulation and disease resistanc.</title>
        <authorList>
            <person name="Jiang F."/>
        </authorList>
    </citation>
    <scope>NUCLEOTIDE SEQUENCE [LARGE SCALE GENOMIC DNA]</scope>
    <source>
        <strain evidence="2">JINMINGXINNONG_FW02</strain>
        <tissue evidence="2">Leaves</tissue>
    </source>
</reference>
<feature type="compositionally biased region" description="Basic and acidic residues" evidence="1">
    <location>
        <begin position="1"/>
        <end position="38"/>
    </location>
</feature>